<reference evidence="3" key="1">
    <citation type="journal article" date="2017" name="Nature">
        <title>The sunflower genome provides insights into oil metabolism, flowering and Asterid evolution.</title>
        <authorList>
            <person name="Badouin H."/>
            <person name="Gouzy J."/>
            <person name="Grassa C.J."/>
            <person name="Murat F."/>
            <person name="Staton S.E."/>
            <person name="Cottret L."/>
            <person name="Lelandais-Briere C."/>
            <person name="Owens G.L."/>
            <person name="Carrere S."/>
            <person name="Mayjonade B."/>
            <person name="Legrand L."/>
            <person name="Gill N."/>
            <person name="Kane N.C."/>
            <person name="Bowers J.E."/>
            <person name="Hubner S."/>
            <person name="Bellec A."/>
            <person name="Berard A."/>
            <person name="Berges H."/>
            <person name="Blanchet N."/>
            <person name="Boniface M.C."/>
            <person name="Brunel D."/>
            <person name="Catrice O."/>
            <person name="Chaidir N."/>
            <person name="Claudel C."/>
            <person name="Donnadieu C."/>
            <person name="Faraut T."/>
            <person name="Fievet G."/>
            <person name="Helmstetter N."/>
            <person name="King M."/>
            <person name="Knapp S.J."/>
            <person name="Lai Z."/>
            <person name="Le Paslier M.C."/>
            <person name="Lippi Y."/>
            <person name="Lorenzon L."/>
            <person name="Mandel J.R."/>
            <person name="Marage G."/>
            <person name="Marchand G."/>
            <person name="Marquand E."/>
            <person name="Bret-Mestries E."/>
            <person name="Morien E."/>
            <person name="Nambeesan S."/>
            <person name="Nguyen T."/>
            <person name="Pegot-Espagnet P."/>
            <person name="Pouilly N."/>
            <person name="Raftis F."/>
            <person name="Sallet E."/>
            <person name="Schiex T."/>
            <person name="Thomas J."/>
            <person name="Vandecasteele C."/>
            <person name="Vares D."/>
            <person name="Vear F."/>
            <person name="Vautrin S."/>
            <person name="Crespi M."/>
            <person name="Mangin B."/>
            <person name="Burke J.M."/>
            <person name="Salse J."/>
            <person name="Munos S."/>
            <person name="Vincourt P."/>
            <person name="Rieseberg L.H."/>
            <person name="Langlade N.B."/>
        </authorList>
    </citation>
    <scope>NUCLEOTIDE SEQUENCE</scope>
    <source>
        <tissue evidence="3">Leaves</tissue>
    </source>
</reference>
<dbReference type="Gramene" id="mRNA:HanXRQr2_Chr14g0657431">
    <property type="protein sequence ID" value="CDS:HanXRQr2_Chr14g0657431.1"/>
    <property type="gene ID" value="HanXRQr2_Chr14g0657431"/>
</dbReference>
<name>A0A9K3ECC5_HELAN</name>
<keyword evidence="4" id="KW-1185">Reference proteome</keyword>
<dbReference type="AlphaFoldDB" id="A0A9K3ECC5"/>
<proteinExistence type="predicted"/>
<protein>
    <submittedName>
        <fullName evidence="3">Uncharacterized protein</fullName>
    </submittedName>
</protein>
<organism evidence="3 4">
    <name type="scientific">Helianthus annuus</name>
    <name type="common">Common sunflower</name>
    <dbReference type="NCBI Taxonomy" id="4232"/>
    <lineage>
        <taxon>Eukaryota</taxon>
        <taxon>Viridiplantae</taxon>
        <taxon>Streptophyta</taxon>
        <taxon>Embryophyta</taxon>
        <taxon>Tracheophyta</taxon>
        <taxon>Spermatophyta</taxon>
        <taxon>Magnoliopsida</taxon>
        <taxon>eudicotyledons</taxon>
        <taxon>Gunneridae</taxon>
        <taxon>Pentapetalae</taxon>
        <taxon>asterids</taxon>
        <taxon>campanulids</taxon>
        <taxon>Asterales</taxon>
        <taxon>Asteraceae</taxon>
        <taxon>Asteroideae</taxon>
        <taxon>Heliantheae alliance</taxon>
        <taxon>Heliantheae</taxon>
        <taxon>Helianthus</taxon>
    </lineage>
</organism>
<dbReference type="EMBL" id="MNCJ02000329">
    <property type="protein sequence ID" value="KAF5770258.1"/>
    <property type="molecule type" value="Genomic_DNA"/>
</dbReference>
<evidence type="ECO:0000313" key="3">
    <source>
        <dbReference type="EMBL" id="KAF5770258.1"/>
    </source>
</evidence>
<gene>
    <name evidence="3" type="ORF">HanXRQr2_Chr14g0657431</name>
</gene>
<comment type="caution">
    <text evidence="3">The sequence shown here is derived from an EMBL/GenBank/DDBJ whole genome shotgun (WGS) entry which is preliminary data.</text>
</comment>
<evidence type="ECO:0000256" key="2">
    <source>
        <dbReference type="SAM" id="SignalP"/>
    </source>
</evidence>
<feature type="region of interest" description="Disordered" evidence="1">
    <location>
        <begin position="45"/>
        <end position="86"/>
    </location>
</feature>
<sequence>MSFKFKPLFFICFLIFFHLSVSSLVYAKQSIPRSRFQPRRLMAHPSLMSLSTDPSKHKSAAMNESETSMEDSLRNRPPSKSNPSHN</sequence>
<evidence type="ECO:0000256" key="1">
    <source>
        <dbReference type="SAM" id="MobiDB-lite"/>
    </source>
</evidence>
<reference evidence="3" key="2">
    <citation type="submission" date="2020-06" db="EMBL/GenBank/DDBJ databases">
        <title>Helianthus annuus Genome sequencing and assembly Release 2.</title>
        <authorList>
            <person name="Gouzy J."/>
            <person name="Langlade N."/>
            <person name="Munos S."/>
        </authorList>
    </citation>
    <scope>NUCLEOTIDE SEQUENCE</scope>
    <source>
        <tissue evidence="3">Leaves</tissue>
    </source>
</reference>
<feature type="chain" id="PRO_5039888369" evidence="2">
    <location>
        <begin position="28"/>
        <end position="86"/>
    </location>
</feature>
<feature type="signal peptide" evidence="2">
    <location>
        <begin position="1"/>
        <end position="27"/>
    </location>
</feature>
<accession>A0A9K3ECC5</accession>
<evidence type="ECO:0000313" key="4">
    <source>
        <dbReference type="Proteomes" id="UP000215914"/>
    </source>
</evidence>
<keyword evidence="2" id="KW-0732">Signal</keyword>
<dbReference type="Proteomes" id="UP000215914">
    <property type="component" value="Unassembled WGS sequence"/>
</dbReference>